<organism evidence="1 2">
    <name type="scientific">Paenalcaligenes hermetiae</name>
    <dbReference type="NCBI Taxonomy" id="1157987"/>
    <lineage>
        <taxon>Bacteria</taxon>
        <taxon>Pseudomonadati</taxon>
        <taxon>Pseudomonadota</taxon>
        <taxon>Betaproteobacteria</taxon>
        <taxon>Burkholderiales</taxon>
        <taxon>Alcaligenaceae</taxon>
        <taxon>Paenalcaligenes</taxon>
    </lineage>
</organism>
<name>A0ABP9LVM2_9BURK</name>
<sequence length="65" mass="7479">MDAEVDIGIDARLLILFAQKNTENLTNKAQILVFAPPKSSLLCRQNQKRYYSVWTLGNDFYEKNA</sequence>
<proteinExistence type="predicted"/>
<accession>A0ABP9LVM2</accession>
<dbReference type="Proteomes" id="UP001500227">
    <property type="component" value="Unassembled WGS sequence"/>
</dbReference>
<comment type="caution">
    <text evidence="1">The sequence shown here is derived from an EMBL/GenBank/DDBJ whole genome shotgun (WGS) entry which is preliminary data.</text>
</comment>
<keyword evidence="2" id="KW-1185">Reference proteome</keyword>
<dbReference type="EMBL" id="BAABKD010000001">
    <property type="protein sequence ID" value="GAA5084650.1"/>
    <property type="molecule type" value="Genomic_DNA"/>
</dbReference>
<reference evidence="2" key="1">
    <citation type="journal article" date="2019" name="Int. J. Syst. Evol. Microbiol.">
        <title>The Global Catalogue of Microorganisms (GCM) 10K type strain sequencing project: providing services to taxonomists for standard genome sequencing and annotation.</title>
        <authorList>
            <consortium name="The Broad Institute Genomics Platform"/>
            <consortium name="The Broad Institute Genome Sequencing Center for Infectious Disease"/>
            <person name="Wu L."/>
            <person name="Ma J."/>
        </authorList>
    </citation>
    <scope>NUCLEOTIDE SEQUENCE [LARGE SCALE GENOMIC DNA]</scope>
    <source>
        <strain evidence="2">JCM 18423</strain>
    </source>
</reference>
<protein>
    <submittedName>
        <fullName evidence="1">Uncharacterized protein</fullName>
    </submittedName>
</protein>
<evidence type="ECO:0000313" key="2">
    <source>
        <dbReference type="Proteomes" id="UP001500227"/>
    </source>
</evidence>
<evidence type="ECO:0000313" key="1">
    <source>
        <dbReference type="EMBL" id="GAA5084650.1"/>
    </source>
</evidence>
<gene>
    <name evidence="1" type="ORF">GCM10023337_02470</name>
</gene>